<accession>A0A2G8THH6</accession>
<dbReference type="PANTHER" id="PTHR46401:SF2">
    <property type="entry name" value="GLYCOSYLTRANSFERASE WBBK-RELATED"/>
    <property type="match status" value="1"/>
</dbReference>
<organism evidence="2 3">
    <name type="scientific">Massilia eurypsychrophila</name>
    <dbReference type="NCBI Taxonomy" id="1485217"/>
    <lineage>
        <taxon>Bacteria</taxon>
        <taxon>Pseudomonadati</taxon>
        <taxon>Pseudomonadota</taxon>
        <taxon>Betaproteobacteria</taxon>
        <taxon>Burkholderiales</taxon>
        <taxon>Oxalobacteraceae</taxon>
        <taxon>Telluria group</taxon>
        <taxon>Massilia</taxon>
    </lineage>
</organism>
<keyword evidence="1 2" id="KW-0808">Transferase</keyword>
<comment type="caution">
    <text evidence="2">The sequence shown here is derived from an EMBL/GenBank/DDBJ whole genome shotgun (WGS) entry which is preliminary data.</text>
</comment>
<evidence type="ECO:0000256" key="1">
    <source>
        <dbReference type="ARBA" id="ARBA00022679"/>
    </source>
</evidence>
<dbReference type="CDD" id="cd03801">
    <property type="entry name" value="GT4_PimA-like"/>
    <property type="match status" value="1"/>
</dbReference>
<dbReference type="Gene3D" id="3.40.50.2000">
    <property type="entry name" value="Glycogen Phosphorylase B"/>
    <property type="match status" value="2"/>
</dbReference>
<dbReference type="AlphaFoldDB" id="A0A2G8THH6"/>
<dbReference type="PANTHER" id="PTHR46401">
    <property type="entry name" value="GLYCOSYLTRANSFERASE WBBK-RELATED"/>
    <property type="match status" value="1"/>
</dbReference>
<dbReference type="Pfam" id="PF13692">
    <property type="entry name" value="Glyco_trans_1_4"/>
    <property type="match status" value="1"/>
</dbReference>
<dbReference type="Proteomes" id="UP000230390">
    <property type="component" value="Unassembled WGS sequence"/>
</dbReference>
<dbReference type="EMBL" id="PDOC01000005">
    <property type="protein sequence ID" value="PIL45088.1"/>
    <property type="molecule type" value="Genomic_DNA"/>
</dbReference>
<evidence type="ECO:0000313" key="3">
    <source>
        <dbReference type="Proteomes" id="UP000230390"/>
    </source>
</evidence>
<reference evidence="2 3" key="1">
    <citation type="submission" date="2017-10" db="EMBL/GenBank/DDBJ databases">
        <title>Massilia psychrophilum sp. nov., a novel purple-pigmented bacterium isolated from Tianshan glacier, Xinjiang Municipality, China.</title>
        <authorList>
            <person name="Wang H."/>
        </authorList>
    </citation>
    <scope>NUCLEOTIDE SEQUENCE [LARGE SCALE GENOMIC DNA]</scope>
    <source>
        <strain evidence="2 3">JCM 30074</strain>
    </source>
</reference>
<dbReference type="OrthoDB" id="6501921at2"/>
<dbReference type="RefSeq" id="WP_099788592.1">
    <property type="nucleotide sequence ID" value="NZ_JBHLYV010000032.1"/>
</dbReference>
<dbReference type="GO" id="GO:0009103">
    <property type="term" value="P:lipopolysaccharide biosynthetic process"/>
    <property type="evidence" value="ECO:0007669"/>
    <property type="project" value="TreeGrafter"/>
</dbReference>
<dbReference type="GO" id="GO:0016757">
    <property type="term" value="F:glycosyltransferase activity"/>
    <property type="evidence" value="ECO:0007669"/>
    <property type="project" value="TreeGrafter"/>
</dbReference>
<dbReference type="SUPFAM" id="SSF53756">
    <property type="entry name" value="UDP-Glycosyltransferase/glycogen phosphorylase"/>
    <property type="match status" value="1"/>
</dbReference>
<sequence>MRVGILSYPMLFQREGSVQVQVRETVNALNRLDQVPGRGAIEAELVDPFRSRLDDYDLVHVFAAVNGNHRIVDEAVALKVPVVLSALIAPGWNRSNGARARLADRVLGKLTAWDVQTSYAQTRHVLQLASLVVALGESERAAIRNAFLINPAKVRVLPNGVSAHLFDADAALFRARTGIHGQFALMVGAVSPYKNQLGIAQALSELALPFVVIGEATERDTDYLRRLRAVPGVICMGALRQQTRMLASAYAAATVFVLPSQGEAFPITVLEALAAGTPVVMSDESALELPNCDFAVKTARWNDSRAQKSALLDLLEAPPPRERVRALVRQYTWDSVALQLAGYYADAQEIGRREHGLAAAIAASAPSCGQR</sequence>
<name>A0A2G8THH6_9BURK</name>
<evidence type="ECO:0000313" key="2">
    <source>
        <dbReference type="EMBL" id="PIL45088.1"/>
    </source>
</evidence>
<protein>
    <submittedName>
        <fullName evidence="2">Glycosyltransferase</fullName>
    </submittedName>
</protein>
<gene>
    <name evidence="2" type="ORF">CR105_11530</name>
</gene>
<keyword evidence="3" id="KW-1185">Reference proteome</keyword>
<proteinExistence type="predicted"/>